<accession>A0ABP8B1X4</accession>
<keyword evidence="2" id="KW-1185">Reference proteome</keyword>
<sequence length="54" mass="6203">MPLKLNNHYKIVKCIDLVKPFTNFKTLNQIDHQSSLKNYEETSTATFRGPGAHL</sequence>
<dbReference type="Proteomes" id="UP001501772">
    <property type="component" value="Unassembled WGS sequence"/>
</dbReference>
<evidence type="ECO:0000313" key="2">
    <source>
        <dbReference type="Proteomes" id="UP001501772"/>
    </source>
</evidence>
<dbReference type="EMBL" id="BAABBY010000001">
    <property type="protein sequence ID" value="GAA4195630.1"/>
    <property type="molecule type" value="Genomic_DNA"/>
</dbReference>
<name>A0ABP8B1X4_9SPHI</name>
<proteinExistence type="predicted"/>
<evidence type="ECO:0000313" key="1">
    <source>
        <dbReference type="EMBL" id="GAA4195630.1"/>
    </source>
</evidence>
<protein>
    <submittedName>
        <fullName evidence="1">Uncharacterized protein</fullName>
    </submittedName>
</protein>
<organism evidence="1 2">
    <name type="scientific">Pedobacter jeongneungensis</name>
    <dbReference type="NCBI Taxonomy" id="947309"/>
    <lineage>
        <taxon>Bacteria</taxon>
        <taxon>Pseudomonadati</taxon>
        <taxon>Bacteroidota</taxon>
        <taxon>Sphingobacteriia</taxon>
        <taxon>Sphingobacteriales</taxon>
        <taxon>Sphingobacteriaceae</taxon>
        <taxon>Pedobacter</taxon>
    </lineage>
</organism>
<gene>
    <name evidence="1" type="ORF">GCM10022289_00090</name>
</gene>
<reference evidence="2" key="1">
    <citation type="journal article" date="2019" name="Int. J. Syst. Evol. Microbiol.">
        <title>The Global Catalogue of Microorganisms (GCM) 10K type strain sequencing project: providing services to taxonomists for standard genome sequencing and annotation.</title>
        <authorList>
            <consortium name="The Broad Institute Genomics Platform"/>
            <consortium name="The Broad Institute Genome Sequencing Center for Infectious Disease"/>
            <person name="Wu L."/>
            <person name="Ma J."/>
        </authorList>
    </citation>
    <scope>NUCLEOTIDE SEQUENCE [LARGE SCALE GENOMIC DNA]</scope>
    <source>
        <strain evidence="2">JCM 17626</strain>
    </source>
</reference>
<comment type="caution">
    <text evidence="1">The sequence shown here is derived from an EMBL/GenBank/DDBJ whole genome shotgun (WGS) entry which is preliminary data.</text>
</comment>